<reference evidence="1 2" key="1">
    <citation type="submission" date="2016-03" db="EMBL/GenBank/DDBJ databases">
        <title>Choanephora cucurbitarum.</title>
        <authorList>
            <person name="Min B."/>
            <person name="Park H."/>
            <person name="Park J.-H."/>
            <person name="Shin H.-D."/>
            <person name="Choi I.-G."/>
        </authorList>
    </citation>
    <scope>NUCLEOTIDE SEQUENCE [LARGE SCALE GENOMIC DNA]</scope>
    <source>
        <strain evidence="1 2">KUS-F28377</strain>
    </source>
</reference>
<comment type="caution">
    <text evidence="1">The sequence shown here is derived from an EMBL/GenBank/DDBJ whole genome shotgun (WGS) entry which is preliminary data.</text>
</comment>
<feature type="non-terminal residue" evidence="1">
    <location>
        <position position="494"/>
    </location>
</feature>
<dbReference type="AlphaFoldDB" id="A0A1C7N4N3"/>
<evidence type="ECO:0000313" key="2">
    <source>
        <dbReference type="Proteomes" id="UP000093000"/>
    </source>
</evidence>
<protein>
    <submittedName>
        <fullName evidence="1">Uncharacterized protein</fullName>
    </submittedName>
</protein>
<gene>
    <name evidence="1" type="ORF">A0J61_08329</name>
</gene>
<evidence type="ECO:0000313" key="1">
    <source>
        <dbReference type="EMBL" id="OBZ83626.1"/>
    </source>
</evidence>
<sequence>MSFVEGPEDIVLQSIKGGDLIGDIDRTLTGFMQCDISSEFCATLLVPFLKHAAENNQLTQDILVYSRIFQDIYIYVLKDDPSNDQLLIEAQQSLLELQSFLTHESITEITYLSSLRGLAPIKILTIMDSILNFISPLLSKNIIRFSEPIVSVVWDAIPIIIMHLVKLRYPKDTLLKALVDSIKNSLEGLKHTYPSRWTVTSLLQSLLVLWDQGGLDEKSKDEVADVISAVVVSAPEADQGDFLELDALTVPITIKEASTCNGVQAHALFCIFCFLVKNHVKPQIIEWPDERSLHSLSHVREKVALFFESNQKEMSSQYMEVDLNSMPTRNVTRSQLGCFQQALQDQLEKITRMMVNMREHKFDISREDLDQLMDSMKEAVIISGNTDWEDLFYNQMEHVVPLIIYLLTADEAEADSITHLFGHDVNGFLIYYMHFALYYALISDEEGALLRMATTIDMTVENMCIEHGHHLVIALMKEEDQAVKKFAIRRLNNV</sequence>
<dbReference type="EMBL" id="LUGH01000630">
    <property type="protein sequence ID" value="OBZ83626.1"/>
    <property type="molecule type" value="Genomic_DNA"/>
</dbReference>
<organism evidence="1 2">
    <name type="scientific">Choanephora cucurbitarum</name>
    <dbReference type="NCBI Taxonomy" id="101091"/>
    <lineage>
        <taxon>Eukaryota</taxon>
        <taxon>Fungi</taxon>
        <taxon>Fungi incertae sedis</taxon>
        <taxon>Mucoromycota</taxon>
        <taxon>Mucoromycotina</taxon>
        <taxon>Mucoromycetes</taxon>
        <taxon>Mucorales</taxon>
        <taxon>Mucorineae</taxon>
        <taxon>Choanephoraceae</taxon>
        <taxon>Choanephoroideae</taxon>
        <taxon>Choanephora</taxon>
    </lineage>
</organism>
<dbReference type="Proteomes" id="UP000093000">
    <property type="component" value="Unassembled WGS sequence"/>
</dbReference>
<dbReference type="InParanoid" id="A0A1C7N4N3"/>
<accession>A0A1C7N4N3</accession>
<proteinExistence type="predicted"/>
<keyword evidence="2" id="KW-1185">Reference proteome</keyword>
<name>A0A1C7N4N3_9FUNG</name>